<comment type="caution">
    <text evidence="1">The sequence shown here is derived from an EMBL/GenBank/DDBJ whole genome shotgun (WGS) entry which is preliminary data.</text>
</comment>
<gene>
    <name evidence="1" type="ORF">ACFQY0_19415</name>
</gene>
<dbReference type="EMBL" id="JBHTBS010000015">
    <property type="protein sequence ID" value="MFC7339370.1"/>
    <property type="molecule type" value="Genomic_DNA"/>
</dbReference>
<evidence type="ECO:0000313" key="2">
    <source>
        <dbReference type="Proteomes" id="UP001596472"/>
    </source>
</evidence>
<name>A0ABW2LCN4_9BACT</name>
<accession>A0ABW2LCN4</accession>
<dbReference type="Proteomes" id="UP001596472">
    <property type="component" value="Unassembled WGS sequence"/>
</dbReference>
<organism evidence="1 2">
    <name type="scientific">Haloferula chungangensis</name>
    <dbReference type="NCBI Taxonomy" id="1048331"/>
    <lineage>
        <taxon>Bacteria</taxon>
        <taxon>Pseudomonadati</taxon>
        <taxon>Verrucomicrobiota</taxon>
        <taxon>Verrucomicrobiia</taxon>
        <taxon>Verrucomicrobiales</taxon>
        <taxon>Verrucomicrobiaceae</taxon>
        <taxon>Haloferula</taxon>
    </lineage>
</organism>
<dbReference type="RefSeq" id="WP_379716051.1">
    <property type="nucleotide sequence ID" value="NZ_JBHTBS010000015.1"/>
</dbReference>
<proteinExistence type="predicted"/>
<keyword evidence="2" id="KW-1185">Reference proteome</keyword>
<protein>
    <submittedName>
        <fullName evidence="1">Uncharacterized protein</fullName>
    </submittedName>
</protein>
<reference evidence="2" key="1">
    <citation type="journal article" date="2019" name="Int. J. Syst. Evol. Microbiol.">
        <title>The Global Catalogue of Microorganisms (GCM) 10K type strain sequencing project: providing services to taxonomists for standard genome sequencing and annotation.</title>
        <authorList>
            <consortium name="The Broad Institute Genomics Platform"/>
            <consortium name="The Broad Institute Genome Sequencing Center for Infectious Disease"/>
            <person name="Wu L."/>
            <person name="Ma J."/>
        </authorList>
    </citation>
    <scope>NUCLEOTIDE SEQUENCE [LARGE SCALE GENOMIC DNA]</scope>
    <source>
        <strain evidence="2">CGMCC 4.1467</strain>
    </source>
</reference>
<evidence type="ECO:0000313" key="1">
    <source>
        <dbReference type="EMBL" id="MFC7339370.1"/>
    </source>
</evidence>
<sequence length="105" mass="11901">MSRILFVGVILALALGVVHTMPFSYLYCLAREEAWLAAKTEKELVARLPVFRSEVEITPAVPGWGSHHKLREGDRMIRYLIFGKEPLDVVYARDGTVDAVYTSYE</sequence>